<dbReference type="CDD" id="cd00075">
    <property type="entry name" value="HATPase"/>
    <property type="match status" value="1"/>
</dbReference>
<evidence type="ECO:0000256" key="3">
    <source>
        <dbReference type="ARBA" id="ARBA00012438"/>
    </source>
</evidence>
<feature type="transmembrane region" description="Helical" evidence="14">
    <location>
        <begin position="113"/>
        <end position="132"/>
    </location>
</feature>
<dbReference type="InterPro" id="IPR003661">
    <property type="entry name" value="HisK_dim/P_dom"/>
</dbReference>
<dbReference type="SMART" id="SM00387">
    <property type="entry name" value="HATPase_c"/>
    <property type="match status" value="1"/>
</dbReference>
<dbReference type="RefSeq" id="WP_350343355.1">
    <property type="nucleotide sequence ID" value="NZ_CP158367.1"/>
</dbReference>
<dbReference type="SUPFAM" id="SSF47384">
    <property type="entry name" value="Homodimeric domain of signal transducing histidine kinase"/>
    <property type="match status" value="1"/>
</dbReference>
<dbReference type="PROSITE" id="PS50109">
    <property type="entry name" value="HIS_KIN"/>
    <property type="match status" value="1"/>
</dbReference>
<keyword evidence="7 14" id="KW-0812">Transmembrane</keyword>
<reference evidence="17" key="2">
    <citation type="submission" date="2024-06" db="EMBL/GenBank/DDBJ databases">
        <authorList>
            <person name="Petrova K.O."/>
            <person name="Toshchakov S.V."/>
            <person name="Boltjanskaja Y.V."/>
            <person name="Kevbrin V."/>
        </authorList>
    </citation>
    <scope>NUCLEOTIDE SEQUENCE</scope>
    <source>
        <strain evidence="17">Z-910T</strain>
    </source>
</reference>
<dbReference type="InterPro" id="IPR050398">
    <property type="entry name" value="HssS/ArlS-like"/>
</dbReference>
<dbReference type="GO" id="GO:0005886">
    <property type="term" value="C:plasma membrane"/>
    <property type="evidence" value="ECO:0007669"/>
    <property type="project" value="UniProtKB-SubCell"/>
</dbReference>
<evidence type="ECO:0000256" key="5">
    <source>
        <dbReference type="ARBA" id="ARBA00022553"/>
    </source>
</evidence>
<keyword evidence="9 17" id="KW-0418">Kinase</keyword>
<feature type="domain" description="HAMP" evidence="16">
    <location>
        <begin position="133"/>
        <end position="185"/>
    </location>
</feature>
<comment type="subcellular location">
    <subcellularLocation>
        <location evidence="2">Cell membrane</location>
        <topology evidence="2">Multi-pass membrane protein</topology>
    </subcellularLocation>
</comment>
<gene>
    <name evidence="17" type="ORF">PRVXT_002652</name>
</gene>
<accession>A0AAU7VKV0</accession>
<dbReference type="GO" id="GO:0000155">
    <property type="term" value="F:phosphorelay sensor kinase activity"/>
    <property type="evidence" value="ECO:0007669"/>
    <property type="project" value="InterPro"/>
</dbReference>
<name>A0AAU7VKV0_9FIRM</name>
<dbReference type="AlphaFoldDB" id="A0AAU7VKV0"/>
<evidence type="ECO:0000256" key="11">
    <source>
        <dbReference type="ARBA" id="ARBA00022989"/>
    </source>
</evidence>
<dbReference type="FunFam" id="3.30.565.10:FF:000006">
    <property type="entry name" value="Sensor histidine kinase WalK"/>
    <property type="match status" value="1"/>
</dbReference>
<dbReference type="PROSITE" id="PS50885">
    <property type="entry name" value="HAMP"/>
    <property type="match status" value="1"/>
</dbReference>
<organism evidence="17">
    <name type="scientific">Proteinivorax tanatarense</name>
    <dbReference type="NCBI Taxonomy" id="1260629"/>
    <lineage>
        <taxon>Bacteria</taxon>
        <taxon>Bacillati</taxon>
        <taxon>Bacillota</taxon>
        <taxon>Clostridia</taxon>
        <taxon>Eubacteriales</taxon>
        <taxon>Proteinivoracaceae</taxon>
        <taxon>Proteinivorax</taxon>
    </lineage>
</organism>
<dbReference type="EC" id="2.7.13.3" evidence="3"/>
<keyword evidence="4" id="KW-1003">Cell membrane</keyword>
<dbReference type="GO" id="GO:0005524">
    <property type="term" value="F:ATP binding"/>
    <property type="evidence" value="ECO:0007669"/>
    <property type="project" value="UniProtKB-KW"/>
</dbReference>
<keyword evidence="8" id="KW-0547">Nucleotide-binding</keyword>
<dbReference type="SUPFAM" id="SSF55874">
    <property type="entry name" value="ATPase domain of HSP90 chaperone/DNA topoisomerase II/histidine kinase"/>
    <property type="match status" value="1"/>
</dbReference>
<feature type="domain" description="Histidine kinase" evidence="15">
    <location>
        <begin position="200"/>
        <end position="414"/>
    </location>
</feature>
<evidence type="ECO:0000256" key="12">
    <source>
        <dbReference type="ARBA" id="ARBA00023012"/>
    </source>
</evidence>
<dbReference type="PRINTS" id="PR00344">
    <property type="entry name" value="BCTRLSENSOR"/>
</dbReference>
<comment type="catalytic activity">
    <reaction evidence="1">
        <text>ATP + protein L-histidine = ADP + protein N-phospho-L-histidine.</text>
        <dbReference type="EC" id="2.7.13.3"/>
    </reaction>
</comment>
<dbReference type="Gene3D" id="3.30.565.10">
    <property type="entry name" value="Histidine kinase-like ATPase, C-terminal domain"/>
    <property type="match status" value="1"/>
</dbReference>
<dbReference type="Pfam" id="PF02518">
    <property type="entry name" value="HATPase_c"/>
    <property type="match status" value="1"/>
</dbReference>
<dbReference type="CDD" id="cd06225">
    <property type="entry name" value="HAMP"/>
    <property type="match status" value="1"/>
</dbReference>
<evidence type="ECO:0000313" key="17">
    <source>
        <dbReference type="EMBL" id="XBX74603.1"/>
    </source>
</evidence>
<dbReference type="InterPro" id="IPR004358">
    <property type="entry name" value="Sig_transdc_His_kin-like_C"/>
</dbReference>
<evidence type="ECO:0000256" key="2">
    <source>
        <dbReference type="ARBA" id="ARBA00004651"/>
    </source>
</evidence>
<dbReference type="InterPro" id="IPR036097">
    <property type="entry name" value="HisK_dim/P_sf"/>
</dbReference>
<dbReference type="InterPro" id="IPR005467">
    <property type="entry name" value="His_kinase_dom"/>
</dbReference>
<dbReference type="InterPro" id="IPR003660">
    <property type="entry name" value="HAMP_dom"/>
</dbReference>
<feature type="transmembrane region" description="Helical" evidence="14">
    <location>
        <begin position="12"/>
        <end position="36"/>
    </location>
</feature>
<keyword evidence="11 14" id="KW-1133">Transmembrane helix</keyword>
<dbReference type="SMART" id="SM00388">
    <property type="entry name" value="HisKA"/>
    <property type="match status" value="1"/>
</dbReference>
<keyword evidence="13 14" id="KW-0472">Membrane</keyword>
<dbReference type="PANTHER" id="PTHR45528">
    <property type="entry name" value="SENSOR HISTIDINE KINASE CPXA"/>
    <property type="match status" value="1"/>
</dbReference>
<evidence type="ECO:0000256" key="4">
    <source>
        <dbReference type="ARBA" id="ARBA00022475"/>
    </source>
</evidence>
<sequence>MLQLLANSEIKLFLKGMLILFIVFTILIVAILNFGLQSLHKENIDNNIAIMGNILYQFPELEGDIPAFFTKEPTPEAKEVGLNVAKQYGYTRDMPLVVSTPFENHKKVQTIKVVIPMSILFILFMAVTLFLLNNLYKRLRSYSEHVDNIADGNLKVIESKDKEGDIAKLNHSFNKMTKAMSTAQQKEWKEKLLHKNIISDISHQLKTPLSSIKVFNGLILDSPSLSSDIKEFSHKIEQQSERMEWLTKNLLIIARLETKSLPLNNKSKDINQTVEKVLKTLKDNWQKKDLNISTTLKEKILFPHDEKWLGEAITNVVKNAIEHTEVGGNISIKTLQSPITVKIQVSDSGAGILPEEKPHIFERFYKGKYNTKKNSTGIGLALAKGIVENHGGVINVTSKEGQGSIFTITLFKDESI</sequence>
<dbReference type="Gene3D" id="1.10.287.130">
    <property type="match status" value="1"/>
</dbReference>
<keyword evidence="5" id="KW-0597">Phosphoprotein</keyword>
<evidence type="ECO:0000259" key="16">
    <source>
        <dbReference type="PROSITE" id="PS50885"/>
    </source>
</evidence>
<evidence type="ECO:0000256" key="6">
    <source>
        <dbReference type="ARBA" id="ARBA00022679"/>
    </source>
</evidence>
<proteinExistence type="predicted"/>
<evidence type="ECO:0000256" key="14">
    <source>
        <dbReference type="SAM" id="Phobius"/>
    </source>
</evidence>
<evidence type="ECO:0000256" key="13">
    <source>
        <dbReference type="ARBA" id="ARBA00023136"/>
    </source>
</evidence>
<evidence type="ECO:0000256" key="9">
    <source>
        <dbReference type="ARBA" id="ARBA00022777"/>
    </source>
</evidence>
<evidence type="ECO:0000256" key="10">
    <source>
        <dbReference type="ARBA" id="ARBA00022840"/>
    </source>
</evidence>
<keyword evidence="10" id="KW-0067">ATP-binding</keyword>
<evidence type="ECO:0000256" key="1">
    <source>
        <dbReference type="ARBA" id="ARBA00000085"/>
    </source>
</evidence>
<dbReference type="PANTHER" id="PTHR45528:SF1">
    <property type="entry name" value="SENSOR HISTIDINE KINASE CPXA"/>
    <property type="match status" value="1"/>
</dbReference>
<dbReference type="InterPro" id="IPR036890">
    <property type="entry name" value="HATPase_C_sf"/>
</dbReference>
<dbReference type="Gene3D" id="6.10.340.10">
    <property type="match status" value="1"/>
</dbReference>
<evidence type="ECO:0000256" key="8">
    <source>
        <dbReference type="ARBA" id="ARBA00022741"/>
    </source>
</evidence>
<reference evidence="17" key="1">
    <citation type="journal article" date="2013" name="Extremophiles">
        <title>Proteinivorax tanatarense gen. nov., sp. nov., an anaerobic, haloalkaliphilic, proteolytic bacterium isolated from a decaying algal bloom, and proposal of Proteinivoraceae fam. nov.</title>
        <authorList>
            <person name="Kevbrin V."/>
            <person name="Boltyanskaya Y."/>
            <person name="Zhilina T."/>
            <person name="Kolganova T."/>
            <person name="Lavrentjeva E."/>
            <person name="Kuznetsov B."/>
        </authorList>
    </citation>
    <scope>NUCLEOTIDE SEQUENCE</scope>
    <source>
        <strain evidence="17">Z-910T</strain>
    </source>
</reference>
<dbReference type="CDD" id="cd00082">
    <property type="entry name" value="HisKA"/>
    <property type="match status" value="1"/>
</dbReference>
<keyword evidence="12" id="KW-0902">Two-component regulatory system</keyword>
<dbReference type="Pfam" id="PF00512">
    <property type="entry name" value="HisKA"/>
    <property type="match status" value="1"/>
</dbReference>
<evidence type="ECO:0000256" key="7">
    <source>
        <dbReference type="ARBA" id="ARBA00022692"/>
    </source>
</evidence>
<protein>
    <recommendedName>
        <fullName evidence="3">histidine kinase</fullName>
        <ecNumber evidence="3">2.7.13.3</ecNumber>
    </recommendedName>
</protein>
<dbReference type="InterPro" id="IPR003594">
    <property type="entry name" value="HATPase_dom"/>
</dbReference>
<keyword evidence="6" id="KW-0808">Transferase</keyword>
<dbReference type="EMBL" id="CP158367">
    <property type="protein sequence ID" value="XBX74603.1"/>
    <property type="molecule type" value="Genomic_DNA"/>
</dbReference>
<evidence type="ECO:0000259" key="15">
    <source>
        <dbReference type="PROSITE" id="PS50109"/>
    </source>
</evidence>